<dbReference type="KEGG" id="kro:BVG79_00039"/>
<evidence type="ECO:0000256" key="7">
    <source>
        <dbReference type="RuleBase" id="RU363032"/>
    </source>
</evidence>
<dbReference type="SUPFAM" id="SSF161098">
    <property type="entry name" value="MetI-like"/>
    <property type="match status" value="1"/>
</dbReference>
<organism evidence="9 10">
    <name type="scientific">Ketogulonicigenium robustum</name>
    <dbReference type="NCBI Taxonomy" id="92947"/>
    <lineage>
        <taxon>Bacteria</taxon>
        <taxon>Pseudomonadati</taxon>
        <taxon>Pseudomonadota</taxon>
        <taxon>Alphaproteobacteria</taxon>
        <taxon>Rhodobacterales</taxon>
        <taxon>Roseobacteraceae</taxon>
        <taxon>Ketogulonicigenium</taxon>
    </lineage>
</organism>
<protein>
    <submittedName>
        <fullName evidence="9">ABC transporter, permease protein</fullName>
    </submittedName>
</protein>
<evidence type="ECO:0000256" key="2">
    <source>
        <dbReference type="ARBA" id="ARBA00022448"/>
    </source>
</evidence>
<comment type="similarity">
    <text evidence="7">Belongs to the binding-protein-dependent transport system permease family.</text>
</comment>
<keyword evidence="4 7" id="KW-0812">Transmembrane</keyword>
<reference evidence="9 10" key="1">
    <citation type="submission" date="2017-02" db="EMBL/GenBank/DDBJ databases">
        <title>Ketogulonicigenium robustum SPU B003 Genome sequencing and assembly.</title>
        <authorList>
            <person name="Li Y."/>
            <person name="Liu L."/>
            <person name="Wang C."/>
            <person name="Zhang M."/>
            <person name="Zhang T."/>
            <person name="Zhang Y."/>
        </authorList>
    </citation>
    <scope>NUCLEOTIDE SEQUENCE [LARGE SCALE GENOMIC DNA]</scope>
    <source>
        <strain evidence="9 10">SPU_B003</strain>
    </source>
</reference>
<dbReference type="PANTHER" id="PTHR30151:SF41">
    <property type="entry name" value="ABC TRANSPORTER PERMEASE PROTEIN"/>
    <property type="match status" value="1"/>
</dbReference>
<dbReference type="PANTHER" id="PTHR30151">
    <property type="entry name" value="ALKANE SULFONATE ABC TRANSPORTER-RELATED, MEMBRANE SUBUNIT"/>
    <property type="match status" value="1"/>
</dbReference>
<evidence type="ECO:0000259" key="8">
    <source>
        <dbReference type="PROSITE" id="PS50928"/>
    </source>
</evidence>
<evidence type="ECO:0000256" key="6">
    <source>
        <dbReference type="ARBA" id="ARBA00023136"/>
    </source>
</evidence>
<dbReference type="InterPro" id="IPR000515">
    <property type="entry name" value="MetI-like"/>
</dbReference>
<feature type="transmembrane region" description="Helical" evidence="7">
    <location>
        <begin position="215"/>
        <end position="237"/>
    </location>
</feature>
<dbReference type="STRING" id="92947.BVG79_00039"/>
<keyword evidence="6 7" id="KW-0472">Membrane</keyword>
<evidence type="ECO:0000256" key="5">
    <source>
        <dbReference type="ARBA" id="ARBA00022989"/>
    </source>
</evidence>
<evidence type="ECO:0000313" key="9">
    <source>
        <dbReference type="EMBL" id="ARO13399.1"/>
    </source>
</evidence>
<keyword evidence="2 7" id="KW-0813">Transport</keyword>
<keyword evidence="5 7" id="KW-1133">Transmembrane helix</keyword>
<keyword evidence="10" id="KW-1185">Reference proteome</keyword>
<evidence type="ECO:0000256" key="4">
    <source>
        <dbReference type="ARBA" id="ARBA00022692"/>
    </source>
</evidence>
<dbReference type="EMBL" id="CP019937">
    <property type="protein sequence ID" value="ARO13399.1"/>
    <property type="molecule type" value="Genomic_DNA"/>
</dbReference>
<proteinExistence type="inferred from homology"/>
<accession>A0A1W6NW18</accession>
<feature type="transmembrane region" description="Helical" evidence="7">
    <location>
        <begin position="88"/>
        <end position="108"/>
    </location>
</feature>
<dbReference type="PROSITE" id="PS50928">
    <property type="entry name" value="ABC_TM1"/>
    <property type="match status" value="1"/>
</dbReference>
<comment type="subcellular location">
    <subcellularLocation>
        <location evidence="1 7">Cell membrane</location>
        <topology evidence="1 7">Multi-pass membrane protein</topology>
    </subcellularLocation>
</comment>
<dbReference type="Pfam" id="PF00528">
    <property type="entry name" value="BPD_transp_1"/>
    <property type="match status" value="1"/>
</dbReference>
<feature type="transmembrane region" description="Helical" evidence="7">
    <location>
        <begin position="114"/>
        <end position="135"/>
    </location>
</feature>
<dbReference type="CDD" id="cd06261">
    <property type="entry name" value="TM_PBP2"/>
    <property type="match status" value="1"/>
</dbReference>
<feature type="domain" description="ABC transmembrane type-1" evidence="8">
    <location>
        <begin position="54"/>
        <end position="234"/>
    </location>
</feature>
<dbReference type="GO" id="GO:0055085">
    <property type="term" value="P:transmembrane transport"/>
    <property type="evidence" value="ECO:0007669"/>
    <property type="project" value="InterPro"/>
</dbReference>
<gene>
    <name evidence="9" type="ORF">BVG79_00039</name>
</gene>
<name>A0A1W6NW18_9RHOB</name>
<evidence type="ECO:0000313" key="10">
    <source>
        <dbReference type="Proteomes" id="UP000242447"/>
    </source>
</evidence>
<dbReference type="Proteomes" id="UP000242447">
    <property type="component" value="Chromosome"/>
</dbReference>
<keyword evidence="3" id="KW-1003">Cell membrane</keyword>
<dbReference type="InterPro" id="IPR035906">
    <property type="entry name" value="MetI-like_sf"/>
</dbReference>
<dbReference type="AlphaFoldDB" id="A0A1W6NW18"/>
<feature type="transmembrane region" description="Helical" evidence="7">
    <location>
        <begin position="54"/>
        <end position="81"/>
    </location>
</feature>
<evidence type="ECO:0000256" key="3">
    <source>
        <dbReference type="ARBA" id="ARBA00022475"/>
    </source>
</evidence>
<sequence>MLFKRLLDFWVVILLFLAWQMGVTLSQVNAIVMPSPLATVQAVLATPGLYLGALWSTVSLAVGGLAFGMGLGVLVALLSWYSRILRGLLTPVGIIFSSVPVVALIPILSRMFGYGGGTVLAVVAIISFFPFFVFVSSGLRALPAGSDNVFTVFGSSRWNRLIRLAIPSALPNFAVALRITAPNSILAAMVGEFLMKTGGLGNLLSSAADGFRTEQAIGASLVATFAAVMLFSACRWLEALIRARTL</sequence>
<dbReference type="GO" id="GO:0005886">
    <property type="term" value="C:plasma membrane"/>
    <property type="evidence" value="ECO:0007669"/>
    <property type="project" value="UniProtKB-SubCell"/>
</dbReference>
<dbReference type="Gene3D" id="1.10.3720.10">
    <property type="entry name" value="MetI-like"/>
    <property type="match status" value="1"/>
</dbReference>
<evidence type="ECO:0000256" key="1">
    <source>
        <dbReference type="ARBA" id="ARBA00004651"/>
    </source>
</evidence>
<feature type="transmembrane region" description="Helical" evidence="7">
    <location>
        <begin position="173"/>
        <end position="195"/>
    </location>
</feature>